<feature type="domain" description="Reverse transcriptase zinc-binding" evidence="1">
    <location>
        <begin position="55"/>
        <end position="129"/>
    </location>
</feature>
<dbReference type="Pfam" id="PF13966">
    <property type="entry name" value="zf-RVT"/>
    <property type="match status" value="1"/>
</dbReference>
<comment type="caution">
    <text evidence="2">The sequence shown here is derived from an EMBL/GenBank/DDBJ whole genome shotgun (WGS) entry which is preliminary data.</text>
</comment>
<dbReference type="AlphaFoldDB" id="A0A2K3LS37"/>
<evidence type="ECO:0000259" key="1">
    <source>
        <dbReference type="Pfam" id="PF13966"/>
    </source>
</evidence>
<reference evidence="2 3" key="2">
    <citation type="journal article" date="2017" name="Front. Plant Sci.">
        <title>Gene Classification and Mining of Molecular Markers Useful in Red Clover (Trifolium pratense) Breeding.</title>
        <authorList>
            <person name="Istvanek J."/>
            <person name="Dluhosova J."/>
            <person name="Dluhos P."/>
            <person name="Patkova L."/>
            <person name="Nedelnik J."/>
            <person name="Repkova J."/>
        </authorList>
    </citation>
    <scope>NUCLEOTIDE SEQUENCE [LARGE SCALE GENOMIC DNA]</scope>
    <source>
        <strain evidence="3">cv. Tatra</strain>
        <tissue evidence="2">Young leaves</tissue>
    </source>
</reference>
<dbReference type="InterPro" id="IPR026960">
    <property type="entry name" value="RVT-Znf"/>
</dbReference>
<dbReference type="EMBL" id="ASHM01039748">
    <property type="protein sequence ID" value="PNX81355.1"/>
    <property type="molecule type" value="Genomic_DNA"/>
</dbReference>
<proteinExistence type="predicted"/>
<reference evidence="2 3" key="1">
    <citation type="journal article" date="2014" name="Am. J. Bot.">
        <title>Genome assembly and annotation for red clover (Trifolium pratense; Fabaceae).</title>
        <authorList>
            <person name="Istvanek J."/>
            <person name="Jaros M."/>
            <person name="Krenek A."/>
            <person name="Repkova J."/>
        </authorList>
    </citation>
    <scope>NUCLEOTIDE SEQUENCE [LARGE SCALE GENOMIC DNA]</scope>
    <source>
        <strain evidence="3">cv. Tatra</strain>
        <tissue evidence="2">Young leaves</tissue>
    </source>
</reference>
<accession>A0A2K3LS37</accession>
<name>A0A2K3LS37_TRIPR</name>
<organism evidence="2 3">
    <name type="scientific">Trifolium pratense</name>
    <name type="common">Red clover</name>
    <dbReference type="NCBI Taxonomy" id="57577"/>
    <lineage>
        <taxon>Eukaryota</taxon>
        <taxon>Viridiplantae</taxon>
        <taxon>Streptophyta</taxon>
        <taxon>Embryophyta</taxon>
        <taxon>Tracheophyta</taxon>
        <taxon>Spermatophyta</taxon>
        <taxon>Magnoliopsida</taxon>
        <taxon>eudicotyledons</taxon>
        <taxon>Gunneridae</taxon>
        <taxon>Pentapetalae</taxon>
        <taxon>rosids</taxon>
        <taxon>fabids</taxon>
        <taxon>Fabales</taxon>
        <taxon>Fabaceae</taxon>
        <taxon>Papilionoideae</taxon>
        <taxon>50 kb inversion clade</taxon>
        <taxon>NPAAA clade</taxon>
        <taxon>Hologalegina</taxon>
        <taxon>IRL clade</taxon>
        <taxon>Trifolieae</taxon>
        <taxon>Trifolium</taxon>
    </lineage>
</organism>
<dbReference type="STRING" id="57577.A0A2K3LS37"/>
<evidence type="ECO:0000313" key="2">
    <source>
        <dbReference type="EMBL" id="PNX81355.1"/>
    </source>
</evidence>
<gene>
    <name evidence="2" type="ORF">L195_g037373</name>
</gene>
<evidence type="ECO:0000313" key="3">
    <source>
        <dbReference type="Proteomes" id="UP000236291"/>
    </source>
</evidence>
<dbReference type="Proteomes" id="UP000236291">
    <property type="component" value="Unassembled WGS sequence"/>
</dbReference>
<protein>
    <recommendedName>
        <fullName evidence="1">Reverse transcriptase zinc-binding domain-containing protein</fullName>
    </recommendedName>
</protein>
<sequence>MRITELVNNNMGMWNHDLVQQIFNERDVAAIFKIPLNLLTQDDEPIWRYSNKDTYTVRSAYYQLVENIVDTDHLKEQGNWRQLWQIQVPNKVKIFMWRLLRGLPVRSRVVRKDVPCDNKCPNCSSYEENE</sequence>